<reference evidence="1 2" key="1">
    <citation type="journal article" date="2016" name="Environ. Microbiol.">
        <title>Genomic resolution of a cold subsurface aquifer community provides metabolic insights for novel microbes adapted to high CO concentrations.</title>
        <authorList>
            <person name="Probst A.J."/>
            <person name="Castelle C.J."/>
            <person name="Singh A."/>
            <person name="Brown C.T."/>
            <person name="Anantharaman K."/>
            <person name="Sharon I."/>
            <person name="Hug L.A."/>
            <person name="Burstein D."/>
            <person name="Emerson J.B."/>
            <person name="Thomas B.C."/>
            <person name="Banfield J.F."/>
        </authorList>
    </citation>
    <scope>NUCLEOTIDE SEQUENCE [LARGE SCALE GENOMIC DNA]</scope>
    <source>
        <strain evidence="1">CG2_30_40_21</strain>
    </source>
</reference>
<accession>A0A1J5E732</accession>
<dbReference type="EMBL" id="MNYI01000138">
    <property type="protein sequence ID" value="OIP39767.1"/>
    <property type="molecule type" value="Genomic_DNA"/>
</dbReference>
<sequence>MRFAKFGFKPSHLKRGINIITLKVTSGAIVQIPRDNWRNYSRSYISSNNGISWERVKEELMIEIELLKTI</sequence>
<comment type="caution">
    <text evidence="1">The sequence shown here is derived from an EMBL/GenBank/DDBJ whole genome shotgun (WGS) entry which is preliminary data.</text>
</comment>
<name>A0A1J5E732_9BACT</name>
<dbReference type="AlphaFoldDB" id="A0A1J5E732"/>
<evidence type="ECO:0000313" key="1">
    <source>
        <dbReference type="EMBL" id="OIP39767.1"/>
    </source>
</evidence>
<proteinExistence type="predicted"/>
<dbReference type="Proteomes" id="UP000183085">
    <property type="component" value="Unassembled WGS sequence"/>
</dbReference>
<protein>
    <submittedName>
        <fullName evidence="1">Uncharacterized protein</fullName>
    </submittedName>
</protein>
<evidence type="ECO:0000313" key="2">
    <source>
        <dbReference type="Proteomes" id="UP000183085"/>
    </source>
</evidence>
<organism evidence="1 2">
    <name type="scientific">Candidatus Desantisbacteria bacterium CG2_30_40_21</name>
    <dbReference type="NCBI Taxonomy" id="1817895"/>
    <lineage>
        <taxon>Bacteria</taxon>
        <taxon>Candidatus Desantisiibacteriota</taxon>
    </lineage>
</organism>
<gene>
    <name evidence="1" type="ORF">AUJ95_05195</name>
</gene>